<dbReference type="InterPro" id="IPR012327">
    <property type="entry name" value="MeTrfase_D12"/>
</dbReference>
<protein>
    <submittedName>
        <fullName evidence="4">DNA adenine methylase</fullName>
    </submittedName>
</protein>
<dbReference type="GO" id="GO:0006298">
    <property type="term" value="P:mismatch repair"/>
    <property type="evidence" value="ECO:0007669"/>
    <property type="project" value="TreeGrafter"/>
</dbReference>
<evidence type="ECO:0000256" key="2">
    <source>
        <dbReference type="ARBA" id="ARBA00022679"/>
    </source>
</evidence>
<dbReference type="PANTHER" id="PTHR30481:SF2">
    <property type="entry name" value="SITE-SPECIFIC DNA-METHYLTRANSFERASE (ADENINE-SPECIFIC)"/>
    <property type="match status" value="1"/>
</dbReference>
<dbReference type="InterPro" id="IPR029063">
    <property type="entry name" value="SAM-dependent_MTases_sf"/>
</dbReference>
<dbReference type="InterPro" id="IPR012263">
    <property type="entry name" value="M_m6A_EcoRV"/>
</dbReference>
<evidence type="ECO:0000256" key="1">
    <source>
        <dbReference type="ARBA" id="ARBA00022603"/>
    </source>
</evidence>
<evidence type="ECO:0000313" key="4">
    <source>
        <dbReference type="EMBL" id="HEF25892.1"/>
    </source>
</evidence>
<keyword evidence="2" id="KW-0808">Transferase</keyword>
<organism evidence="4">
    <name type="scientific">Pseudomonas graminis</name>
    <dbReference type="NCBI Taxonomy" id="158627"/>
    <lineage>
        <taxon>Bacteria</taxon>
        <taxon>Pseudomonadati</taxon>
        <taxon>Pseudomonadota</taxon>
        <taxon>Gammaproteobacteria</taxon>
        <taxon>Pseudomonadales</taxon>
        <taxon>Pseudomonadaceae</taxon>
        <taxon>Pseudomonas</taxon>
    </lineage>
</organism>
<evidence type="ECO:0000256" key="3">
    <source>
        <dbReference type="ARBA" id="ARBA00022691"/>
    </source>
</evidence>
<dbReference type="PRINTS" id="PR00505">
    <property type="entry name" value="D12N6MTFRASE"/>
</dbReference>
<gene>
    <name evidence="4" type="ORF">ENP23_08950</name>
</gene>
<dbReference type="EMBL" id="DSIN01000019">
    <property type="protein sequence ID" value="HEF25892.1"/>
    <property type="molecule type" value="Genomic_DNA"/>
</dbReference>
<dbReference type="PANTHER" id="PTHR30481">
    <property type="entry name" value="DNA ADENINE METHYLASE"/>
    <property type="match status" value="1"/>
</dbReference>
<reference evidence="4" key="1">
    <citation type="journal article" date="2020" name="mSystems">
        <title>Genome- and Community-Level Interaction Insights into Carbon Utilization and Element Cycling Functions of Hydrothermarchaeota in Hydrothermal Sediment.</title>
        <authorList>
            <person name="Zhou Z."/>
            <person name="Liu Y."/>
            <person name="Xu W."/>
            <person name="Pan J."/>
            <person name="Luo Z.H."/>
            <person name="Li M."/>
        </authorList>
    </citation>
    <scope>NUCLEOTIDE SEQUENCE [LARGE SCALE GENOMIC DNA]</scope>
    <source>
        <strain evidence="4">SpSt-200</strain>
    </source>
</reference>
<accession>A0A7C2AXK5</accession>
<keyword evidence="3" id="KW-0949">S-adenosyl-L-methionine</keyword>
<dbReference type="PIRSF" id="PIRSF000398">
    <property type="entry name" value="M_m6A_EcoRV"/>
    <property type="match status" value="1"/>
</dbReference>
<keyword evidence="1 4" id="KW-0489">Methyltransferase</keyword>
<dbReference type="Gene3D" id="3.40.50.150">
    <property type="entry name" value="Vaccinia Virus protein VP39"/>
    <property type="match status" value="2"/>
</dbReference>
<dbReference type="Pfam" id="PF02086">
    <property type="entry name" value="MethyltransfD12"/>
    <property type="match status" value="1"/>
</dbReference>
<dbReference type="GO" id="GO:0043565">
    <property type="term" value="F:sequence-specific DNA binding"/>
    <property type="evidence" value="ECO:0007669"/>
    <property type="project" value="TreeGrafter"/>
</dbReference>
<name>A0A7C2AXK5_9PSED</name>
<comment type="caution">
    <text evidence="4">The sequence shown here is derived from an EMBL/GenBank/DDBJ whole genome shotgun (WGS) entry which is preliminary data.</text>
</comment>
<sequence>MYSNKLYSPLRYPGGKARFAPFISEVMRANGLSGGHYLEPFAGGAGVALELLFEGHASHIHINDLDPAVYAFWLAATCDPDGLAKLLHDTPITMDQWHHWRSVMLVQDPDLSIAERGFATLFVNRTNRSGILKGGVIGGKAQAGTYKLDARFSKDMISARLERIALNAKSISVHCEDAFQLLSRASVLLPELSLIYLDPPYYVKGRGLYRNFYKHEDHLQIAGLLQSPEFQRAWVVSYDSAPEICEMYRENEVLNYGLHYTAQARYVGDEVMFFKEGIVVPDFKIPRATKAA</sequence>
<dbReference type="GO" id="GO:0009307">
    <property type="term" value="P:DNA restriction-modification system"/>
    <property type="evidence" value="ECO:0007669"/>
    <property type="project" value="InterPro"/>
</dbReference>
<dbReference type="GO" id="GO:0032259">
    <property type="term" value="P:methylation"/>
    <property type="evidence" value="ECO:0007669"/>
    <property type="project" value="UniProtKB-KW"/>
</dbReference>
<dbReference type="GO" id="GO:0009007">
    <property type="term" value="F:site-specific DNA-methyltransferase (adenine-specific) activity"/>
    <property type="evidence" value="ECO:0007669"/>
    <property type="project" value="UniProtKB-EC"/>
</dbReference>
<proteinExistence type="predicted"/>
<dbReference type="AlphaFoldDB" id="A0A7C2AXK5"/>
<dbReference type="SUPFAM" id="SSF53335">
    <property type="entry name" value="S-adenosyl-L-methionine-dependent methyltransferases"/>
    <property type="match status" value="1"/>
</dbReference>
<dbReference type="GO" id="GO:1904047">
    <property type="term" value="F:S-adenosyl-L-methionine binding"/>
    <property type="evidence" value="ECO:0007669"/>
    <property type="project" value="TreeGrafter"/>
</dbReference>